<evidence type="ECO:0000313" key="4">
    <source>
        <dbReference type="Proteomes" id="UP000550501"/>
    </source>
</evidence>
<organism evidence="3 4">
    <name type="scientific">Mycolicibacterium iranicum</name>
    <name type="common">Mycobacterium iranicum</name>
    <dbReference type="NCBI Taxonomy" id="912594"/>
    <lineage>
        <taxon>Bacteria</taxon>
        <taxon>Bacillati</taxon>
        <taxon>Actinomycetota</taxon>
        <taxon>Actinomycetes</taxon>
        <taxon>Mycobacteriales</taxon>
        <taxon>Mycobacteriaceae</taxon>
        <taxon>Mycolicibacterium</taxon>
    </lineage>
</organism>
<dbReference type="InterPro" id="IPR003615">
    <property type="entry name" value="HNH_nuc"/>
</dbReference>
<dbReference type="Proteomes" id="UP000550501">
    <property type="component" value="Unassembled WGS sequence"/>
</dbReference>
<keyword evidence="4" id="KW-1185">Reference proteome</keyword>
<dbReference type="InterPro" id="IPR003870">
    <property type="entry name" value="DUF222"/>
</dbReference>
<feature type="region of interest" description="Disordered" evidence="1">
    <location>
        <begin position="495"/>
        <end position="518"/>
    </location>
</feature>
<gene>
    <name evidence="3" type="ORF">FHR72_000307</name>
</gene>
<dbReference type="Pfam" id="PF02720">
    <property type="entry name" value="DUF222"/>
    <property type="match status" value="1"/>
</dbReference>
<evidence type="ECO:0000259" key="2">
    <source>
        <dbReference type="SMART" id="SM00507"/>
    </source>
</evidence>
<dbReference type="AlphaFoldDB" id="A0A839PXT7"/>
<evidence type="ECO:0000313" key="3">
    <source>
        <dbReference type="EMBL" id="MBB2988850.1"/>
    </source>
</evidence>
<feature type="compositionally biased region" description="Polar residues" evidence="1">
    <location>
        <begin position="327"/>
        <end position="341"/>
    </location>
</feature>
<feature type="compositionally biased region" description="Low complexity" evidence="1">
    <location>
        <begin position="307"/>
        <end position="318"/>
    </location>
</feature>
<name>A0A839PXT7_MYCIR</name>
<sequence length="567" mass="60709">MFDESVSGPEQYAGLSDADLIDAAGVISRAENAACARKLAVMAELFVRRTALPIEDRQHWWVDPDAAVAAEIAAAAGITQGLALHQVYRGLALRDRLPKIGALFLQGLLSDLVVRTIITRTDRITDPDLIAAVDADLAAEILTWGARSAKKTEAAVDAVVARHDPDALHKSREGEVGRSVDFGQPGDAPGYTSVYARMFAGDAAAGERTLTAMAYSVCEADPRTMTERRNDALAALLAGITTVACQCDTPDCDATTNPRPLREITLYTLTDHTTTGIAAAAAAVEESAAASNPVGQSPAAASNPVGESPAAAVPAADAEPTEPIPNRSASKPASKQGATAQSRPGYIFGAGFIPGPLLTEMLRGARTTVRELIHPGHAGPEPRYTPSRALADFIRCRDLTYRFPGCDTPATPADIDHTIPYPVGPTHASNLKMLCRFHHLLKTFWTGPTGWRDRQHPDGTIEWTSPTGHTYTTHPGSRLLFPTLCLPTATLWTSDPPDVPTGPKRGAKMPRRRHTRAHNRTRYITTQRQHTANQRAAERALESRGMATAPVGFVRRGADYGSDPPPF</sequence>
<comment type="caution">
    <text evidence="3">The sequence shown here is derived from an EMBL/GenBank/DDBJ whole genome shotgun (WGS) entry which is preliminary data.</text>
</comment>
<dbReference type="RefSeq" id="WP_183466135.1">
    <property type="nucleotide sequence ID" value="NZ_JACHVU010000001.1"/>
</dbReference>
<evidence type="ECO:0000256" key="1">
    <source>
        <dbReference type="SAM" id="MobiDB-lite"/>
    </source>
</evidence>
<proteinExistence type="predicted"/>
<dbReference type="SMART" id="SM00507">
    <property type="entry name" value="HNHc"/>
    <property type="match status" value="1"/>
</dbReference>
<dbReference type="EMBL" id="JACHVU010000001">
    <property type="protein sequence ID" value="MBB2988850.1"/>
    <property type="molecule type" value="Genomic_DNA"/>
</dbReference>
<feature type="domain" description="HNH nuclease" evidence="2">
    <location>
        <begin position="389"/>
        <end position="440"/>
    </location>
</feature>
<dbReference type="CDD" id="cd00085">
    <property type="entry name" value="HNHc"/>
    <property type="match status" value="1"/>
</dbReference>
<reference evidence="3 4" key="1">
    <citation type="submission" date="2020-08" db="EMBL/GenBank/DDBJ databases">
        <title>The Agave Microbiome: Exploring the role of microbial communities in plant adaptations to desert environments.</title>
        <authorList>
            <person name="Partida-Martinez L.P."/>
        </authorList>
    </citation>
    <scope>NUCLEOTIDE SEQUENCE [LARGE SCALE GENOMIC DNA]</scope>
    <source>
        <strain evidence="3 4">AT2.18</strain>
    </source>
</reference>
<feature type="region of interest" description="Disordered" evidence="1">
    <location>
        <begin position="293"/>
        <end position="341"/>
    </location>
</feature>
<accession>A0A839PXT7</accession>
<protein>
    <recommendedName>
        <fullName evidence="2">HNH nuclease domain-containing protein</fullName>
    </recommendedName>
</protein>
<feature type="compositionally biased region" description="Basic residues" evidence="1">
    <location>
        <begin position="505"/>
        <end position="518"/>
    </location>
</feature>